<reference evidence="2 3" key="1">
    <citation type="submission" date="2021-06" db="EMBL/GenBank/DDBJ databases">
        <title>Whole genome sequences of Flavobacterium sp. KK2020170 and assembly.</title>
        <authorList>
            <person name="Kitahara K."/>
            <person name="Miyoshi S."/>
            <person name="Uesaka K."/>
        </authorList>
    </citation>
    <scope>NUCLEOTIDE SEQUENCE [LARGE SCALE GENOMIC DNA]</scope>
    <source>
        <strain evidence="2 3">KK2020170</strain>
    </source>
</reference>
<accession>A0ABM7S7X8</accession>
<keyword evidence="1" id="KW-0732">Signal</keyword>
<feature type="chain" id="PRO_5045468586" description="YD repeat-containing protein" evidence="1">
    <location>
        <begin position="25"/>
        <end position="251"/>
    </location>
</feature>
<gene>
    <name evidence="2" type="ORF">KK2020170_16150</name>
</gene>
<evidence type="ECO:0000313" key="3">
    <source>
        <dbReference type="Proteomes" id="UP000825258"/>
    </source>
</evidence>
<feature type="signal peptide" evidence="1">
    <location>
        <begin position="1"/>
        <end position="24"/>
    </location>
</feature>
<name>A0ABM7S7X8_9FLAO</name>
<organism evidence="2 3">
    <name type="scientific">Flavobacterium okayamense</name>
    <dbReference type="NCBI Taxonomy" id="2830782"/>
    <lineage>
        <taxon>Bacteria</taxon>
        <taxon>Pseudomonadati</taxon>
        <taxon>Bacteroidota</taxon>
        <taxon>Flavobacteriia</taxon>
        <taxon>Flavobacteriales</taxon>
        <taxon>Flavobacteriaceae</taxon>
        <taxon>Flavobacterium</taxon>
    </lineage>
</organism>
<sequence>MTIMKTIKSLLTLCILTLLFSCSNDDNKKGNFPTNIEFTDYNNSVNDKTITFSYNNDNLISQIVLVDNQGTKTKEYSYTNGRITSVTNSGFLSGPDVRTFSYNSSGILTSITDETDGSTETFTINYNATTNTYSIVDGGDTSSVQLDNTNNATVYSSTFYTSDLTITLDGTEKGIFEHVSPQIALQFDLALFNNGHLFYFFSQKQINHFAFGVQDFDVVNNRDTNGNITSVIYNFVGGGSQIDITYQSRNL</sequence>
<evidence type="ECO:0000256" key="1">
    <source>
        <dbReference type="SAM" id="SignalP"/>
    </source>
</evidence>
<protein>
    <recommendedName>
        <fullName evidence="4">YD repeat-containing protein</fullName>
    </recommendedName>
</protein>
<evidence type="ECO:0000313" key="2">
    <source>
        <dbReference type="EMBL" id="BCY28747.1"/>
    </source>
</evidence>
<keyword evidence="3" id="KW-1185">Reference proteome</keyword>
<dbReference type="Proteomes" id="UP000825258">
    <property type="component" value="Chromosome"/>
</dbReference>
<dbReference type="EMBL" id="AP024749">
    <property type="protein sequence ID" value="BCY28747.1"/>
    <property type="molecule type" value="Genomic_DNA"/>
</dbReference>
<proteinExistence type="predicted"/>
<evidence type="ECO:0008006" key="4">
    <source>
        <dbReference type="Google" id="ProtNLM"/>
    </source>
</evidence>